<evidence type="ECO:0000256" key="1">
    <source>
        <dbReference type="ARBA" id="ARBA00007074"/>
    </source>
</evidence>
<protein>
    <submittedName>
        <fullName evidence="7">NlpC/P60 family protein</fullName>
    </submittedName>
</protein>
<keyword evidence="2" id="KW-0645">Protease</keyword>
<dbReference type="InterPro" id="IPR000064">
    <property type="entry name" value="NLP_P60_dom"/>
</dbReference>
<dbReference type="SUPFAM" id="SSF54001">
    <property type="entry name" value="Cysteine proteinases"/>
    <property type="match status" value="1"/>
</dbReference>
<dbReference type="PANTHER" id="PTHR47360:SF1">
    <property type="entry name" value="ENDOPEPTIDASE NLPC-RELATED"/>
    <property type="match status" value="1"/>
</dbReference>
<dbReference type="EMBL" id="JAMDMM010000014">
    <property type="protein sequence ID" value="MCY9606824.1"/>
    <property type="molecule type" value="Genomic_DNA"/>
</dbReference>
<comment type="similarity">
    <text evidence="1">Belongs to the peptidase C40 family.</text>
</comment>
<evidence type="ECO:0000259" key="6">
    <source>
        <dbReference type="PROSITE" id="PS51935"/>
    </source>
</evidence>
<dbReference type="Proteomes" id="UP001209276">
    <property type="component" value="Unassembled WGS sequence"/>
</dbReference>
<dbReference type="PANTHER" id="PTHR47360">
    <property type="entry name" value="MUREIN DD-ENDOPEPTIDASE MEPS/MUREIN LD-CARBOXYPEPTIDASE"/>
    <property type="match status" value="1"/>
</dbReference>
<keyword evidence="4" id="KW-0378">Hydrolase</keyword>
<reference evidence="7 8" key="1">
    <citation type="submission" date="2022-05" db="EMBL/GenBank/DDBJ databases">
        <title>Genome Sequencing of Bee-Associated Microbes.</title>
        <authorList>
            <person name="Dunlap C."/>
        </authorList>
    </citation>
    <scope>NUCLEOTIDE SEQUENCE [LARGE SCALE GENOMIC DNA]</scope>
    <source>
        <strain evidence="7 8">NRRL B-14613</strain>
    </source>
</reference>
<name>A0ABT4FRP8_PANTH</name>
<evidence type="ECO:0000313" key="7">
    <source>
        <dbReference type="EMBL" id="MCY9606824.1"/>
    </source>
</evidence>
<accession>A0ABT4FRP8</accession>
<evidence type="ECO:0000256" key="3">
    <source>
        <dbReference type="ARBA" id="ARBA00022729"/>
    </source>
</evidence>
<evidence type="ECO:0000256" key="5">
    <source>
        <dbReference type="ARBA" id="ARBA00022807"/>
    </source>
</evidence>
<comment type="caution">
    <text evidence="7">The sequence shown here is derived from an EMBL/GenBank/DDBJ whole genome shotgun (WGS) entry which is preliminary data.</text>
</comment>
<keyword evidence="8" id="KW-1185">Reference proteome</keyword>
<evidence type="ECO:0000256" key="4">
    <source>
        <dbReference type="ARBA" id="ARBA00022801"/>
    </source>
</evidence>
<dbReference type="Pfam" id="PF00877">
    <property type="entry name" value="NLPC_P60"/>
    <property type="match status" value="1"/>
</dbReference>
<gene>
    <name evidence="7" type="ORF">M5W83_06600</name>
</gene>
<dbReference type="GeneID" id="76994757"/>
<keyword evidence="3" id="KW-0732">Signal</keyword>
<organism evidence="7 8">
    <name type="scientific">Paenibacillus thiaminolyticus</name>
    <name type="common">Bacillus thiaminolyticus</name>
    <dbReference type="NCBI Taxonomy" id="49283"/>
    <lineage>
        <taxon>Bacteria</taxon>
        <taxon>Bacillati</taxon>
        <taxon>Bacillota</taxon>
        <taxon>Bacilli</taxon>
        <taxon>Bacillales</taxon>
        <taxon>Paenibacillaceae</taxon>
        <taxon>Paenibacillus</taxon>
    </lineage>
</organism>
<dbReference type="PROSITE" id="PS51935">
    <property type="entry name" value="NLPC_P60"/>
    <property type="match status" value="1"/>
</dbReference>
<proteinExistence type="inferred from homology"/>
<evidence type="ECO:0000256" key="2">
    <source>
        <dbReference type="ARBA" id="ARBA00022670"/>
    </source>
</evidence>
<dbReference type="RefSeq" id="WP_244194264.1">
    <property type="nucleotide sequence ID" value="NZ_CABMNB010000036.1"/>
</dbReference>
<sequence>MHLDGDNWGSHLSHLPIRSVQTTEGKERVTSIMGSLFCSPHFLHRFSISFFYNESILMRREIHFEENHIIHCCRCFKGVKLPRTTKEQAKEGIKVEKEDLRAGDIVFFNTDGKGISHAGIYMGDGLFGHASVNKGAEISELSETYYATRYVTARRILSDDQYRTRTINP</sequence>
<dbReference type="InterPro" id="IPR038765">
    <property type="entry name" value="Papain-like_cys_pep_sf"/>
</dbReference>
<evidence type="ECO:0000313" key="8">
    <source>
        <dbReference type="Proteomes" id="UP001209276"/>
    </source>
</evidence>
<feature type="domain" description="NlpC/P60" evidence="6">
    <location>
        <begin position="23"/>
        <end position="157"/>
    </location>
</feature>
<dbReference type="Gene3D" id="3.90.1720.10">
    <property type="entry name" value="endopeptidase domain like (from Nostoc punctiforme)"/>
    <property type="match status" value="1"/>
</dbReference>
<dbReference type="InterPro" id="IPR052062">
    <property type="entry name" value="Murein_DD/LD_carboxypeptidase"/>
</dbReference>
<keyword evidence="5" id="KW-0788">Thiol protease</keyword>